<feature type="transmembrane region" description="Helical" evidence="5">
    <location>
        <begin position="116"/>
        <end position="137"/>
    </location>
</feature>
<dbReference type="SUPFAM" id="SSF48652">
    <property type="entry name" value="Tetraspanin"/>
    <property type="match status" value="1"/>
</dbReference>
<evidence type="ECO:0000313" key="6">
    <source>
        <dbReference type="Proteomes" id="UP001165740"/>
    </source>
</evidence>
<feature type="transmembrane region" description="Helical" evidence="5">
    <location>
        <begin position="344"/>
        <end position="369"/>
    </location>
</feature>
<dbReference type="PANTHER" id="PTHR19282:SF552">
    <property type="entry name" value="TETRASPANIN"/>
    <property type="match status" value="1"/>
</dbReference>
<dbReference type="InterPro" id="IPR008952">
    <property type="entry name" value="Tetraspanin_EC2_sf"/>
</dbReference>
<gene>
    <name evidence="7" type="primary">LOC106064992</name>
</gene>
<dbReference type="Proteomes" id="UP001165740">
    <property type="component" value="Chromosome 5"/>
</dbReference>
<protein>
    <submittedName>
        <fullName evidence="7">Tetraspanin-18-like isoform X1</fullName>
    </submittedName>
</protein>
<feature type="transmembrane region" description="Helical" evidence="5">
    <location>
        <begin position="157"/>
        <end position="180"/>
    </location>
</feature>
<evidence type="ECO:0000256" key="1">
    <source>
        <dbReference type="ARBA" id="ARBA00004141"/>
    </source>
</evidence>
<dbReference type="Pfam" id="PF00335">
    <property type="entry name" value="Tetraspanin"/>
    <property type="match status" value="1"/>
</dbReference>
<reference evidence="7" key="1">
    <citation type="submission" date="2025-08" db="UniProtKB">
        <authorList>
            <consortium name="RefSeq"/>
        </authorList>
    </citation>
    <scope>IDENTIFICATION</scope>
</reference>
<proteinExistence type="predicted"/>
<evidence type="ECO:0000313" key="7">
    <source>
        <dbReference type="RefSeq" id="XP_055885234.1"/>
    </source>
</evidence>
<dbReference type="AlphaFoldDB" id="A0A9W3ADF5"/>
<dbReference type="InterPro" id="IPR018499">
    <property type="entry name" value="Tetraspanin/Peripherin"/>
</dbReference>
<dbReference type="OrthoDB" id="438211at2759"/>
<dbReference type="GeneID" id="106064992"/>
<comment type="subcellular location">
    <subcellularLocation>
        <location evidence="1">Membrane</location>
        <topology evidence="1">Multi-pass membrane protein</topology>
    </subcellularLocation>
</comment>
<dbReference type="PRINTS" id="PR00259">
    <property type="entry name" value="TMFOUR"/>
</dbReference>
<organism evidence="6 7">
    <name type="scientific">Biomphalaria glabrata</name>
    <name type="common">Bloodfluke planorb</name>
    <name type="synonym">Freshwater snail</name>
    <dbReference type="NCBI Taxonomy" id="6526"/>
    <lineage>
        <taxon>Eukaryota</taxon>
        <taxon>Metazoa</taxon>
        <taxon>Spiralia</taxon>
        <taxon>Lophotrochozoa</taxon>
        <taxon>Mollusca</taxon>
        <taxon>Gastropoda</taxon>
        <taxon>Heterobranchia</taxon>
        <taxon>Euthyneura</taxon>
        <taxon>Panpulmonata</taxon>
        <taxon>Hygrophila</taxon>
        <taxon>Lymnaeoidea</taxon>
        <taxon>Planorbidae</taxon>
        <taxon>Biomphalaria</taxon>
    </lineage>
</organism>
<dbReference type="PANTHER" id="PTHR19282">
    <property type="entry name" value="TETRASPANIN"/>
    <property type="match status" value="1"/>
</dbReference>
<evidence type="ECO:0000256" key="2">
    <source>
        <dbReference type="ARBA" id="ARBA00022692"/>
    </source>
</evidence>
<keyword evidence="4 5" id="KW-0472">Membrane</keyword>
<name>A0A9W3ADF5_BIOGL</name>
<evidence type="ECO:0000256" key="5">
    <source>
        <dbReference type="SAM" id="Phobius"/>
    </source>
</evidence>
<accession>A0A9W3ADF5</accession>
<keyword evidence="2 5" id="KW-0812">Transmembrane</keyword>
<evidence type="ECO:0000256" key="3">
    <source>
        <dbReference type="ARBA" id="ARBA00022989"/>
    </source>
</evidence>
<keyword evidence="3 5" id="KW-1133">Transmembrane helix</keyword>
<evidence type="ECO:0000256" key="4">
    <source>
        <dbReference type="ARBA" id="ARBA00023136"/>
    </source>
</evidence>
<dbReference type="Gene3D" id="1.10.1450.10">
    <property type="entry name" value="Tetraspanin"/>
    <property type="match status" value="1"/>
</dbReference>
<keyword evidence="6" id="KW-1185">Reference proteome</keyword>
<dbReference type="GO" id="GO:0005886">
    <property type="term" value="C:plasma membrane"/>
    <property type="evidence" value="ECO:0007669"/>
    <property type="project" value="TreeGrafter"/>
</dbReference>
<sequence length="384" mass="42120">MSDAEIKHVDCCELPVCDNLVQTMMADLDTELKVIPEAEELQTFNEFSQPADFGLNYVIHDEGIVSVASVGTFFYEDTSPLKRQRSNRSARSTASSARRRQHDDGCVTCLRGTLHCYNVCILIIGCAALGIGIWLLVTDFGARKVTPVVGNQLYEVTTYLLIAGGGAVALLAFCGCCGTIREDKCVLSFYGTTLAIVLIVLGVACGLAFFFRSELAGHIQGRMKQTLTLNYGVEVRTNAENKRLTDAWDAMQRQLQCCGVVGNFTSLEGYIYYSLNTKWITSQKSTNQKVPESCCSSGDVKICTGEADFNGPPRFFNSELFKQTNPFLYTNGCYDALIKYLQTYSAVVGTVAAVVPLFLVFGIIISFCLCSRVSGYGHDDEVDL</sequence>
<dbReference type="RefSeq" id="XP_055885234.1">
    <property type="nucleotide sequence ID" value="XM_056029259.1"/>
</dbReference>
<feature type="transmembrane region" description="Helical" evidence="5">
    <location>
        <begin position="187"/>
        <end position="211"/>
    </location>
</feature>